<dbReference type="PROSITE" id="PS50089">
    <property type="entry name" value="ZF_RING_2"/>
    <property type="match status" value="1"/>
</dbReference>
<dbReference type="InterPro" id="IPR017907">
    <property type="entry name" value="Znf_RING_CS"/>
</dbReference>
<keyword evidence="3 4" id="KW-0862">Zinc</keyword>
<dbReference type="InterPro" id="IPR001293">
    <property type="entry name" value="Znf_TRAF"/>
</dbReference>
<dbReference type="InterPro" id="IPR001841">
    <property type="entry name" value="Znf_RING"/>
</dbReference>
<sequence length="671" mass="76121">MAPRGYEYELVGESAQNMDLKCPVCKHLIRDCVELPCAHTMCKNCVDFISNEQAKNGTPIDEDDEEDTVCPICETVYILDWVKESKAMDRIILTSVKIKCLQAQLGCDWQGELSSVEKHEEKCKYKSIQCSNKGCRSEMMRMNLLKHLNNCQYQIVACEFCATKVPQIDMEDHRIDCDFCPKKCPNENCQVKIRNTELDAHLEQDCQYEPVECRYSAFGCEDKIKRIDMKLHLDESVHDHMSLLFKSNQDLEKSHRETKQELDDAQQRLVKTTMVLKEFNEMLNQTRRELEATKREFAAFRKETSEKIAEQDAQLEKYKNQPRAPTPTRIEPLKSPRDSPVSKSPRQSPEPGTNSPIGRKSPEPVKERRTPSPTSDDKKGGILKKAKSADNLTTAGRSSSPVTLKLFLKKSDSPINVTRSDSNASSSSSSSAGSTNPPPPQIVSKNPLSPLTPLSPMSPTKRVSPPPPGAKDLPDEPRSPQNGETTLQRKRQAAIKPIITRPSTPLQSIIDAMNNSPINDYPQHFHAMMQNMEPDRFYVVNGDLLIKVNTFGSLRPYAVVYVQPWEERSRKVFQEMRLNKRTKHHSERVCIEANSQVGIVKLLVNCTLQDTIVSVVCTQQNTAFLPSYIETMGWGFQVPAGLHRNAFFHQENMLLRLRQRIPDVERMAAGM</sequence>
<dbReference type="RefSeq" id="XP_066927074.1">
    <property type="nucleotide sequence ID" value="XM_067070973.1"/>
</dbReference>
<dbReference type="Proteomes" id="UP000594262">
    <property type="component" value="Unplaced"/>
</dbReference>
<feature type="zinc finger region" description="TRAF-type" evidence="4">
    <location>
        <begin position="173"/>
        <end position="230"/>
    </location>
</feature>
<dbReference type="Pfam" id="PF02176">
    <property type="entry name" value="zf-TRAF"/>
    <property type="match status" value="1"/>
</dbReference>
<feature type="region of interest" description="Disordered" evidence="5">
    <location>
        <begin position="312"/>
        <end position="501"/>
    </location>
</feature>
<dbReference type="PROSITE" id="PS50145">
    <property type="entry name" value="ZF_TRAF"/>
    <property type="match status" value="2"/>
</dbReference>
<dbReference type="PANTHER" id="PTHR10131:SF94">
    <property type="entry name" value="TNF RECEPTOR-ASSOCIATED FACTOR 4"/>
    <property type="match status" value="1"/>
</dbReference>
<evidence type="ECO:0000259" key="6">
    <source>
        <dbReference type="PROSITE" id="PS50089"/>
    </source>
</evidence>
<dbReference type="PROSITE" id="PS00518">
    <property type="entry name" value="ZF_RING_1"/>
    <property type="match status" value="1"/>
</dbReference>
<name>A0A7M5UNG3_9CNID</name>
<dbReference type="Gene3D" id="3.30.40.10">
    <property type="entry name" value="Zinc/RING finger domain, C3HC4 (zinc finger)"/>
    <property type="match status" value="3"/>
</dbReference>
<evidence type="ECO:0000256" key="1">
    <source>
        <dbReference type="ARBA" id="ARBA00022723"/>
    </source>
</evidence>
<accession>A0A7M5UNG3</accession>
<evidence type="ECO:0000256" key="3">
    <source>
        <dbReference type="ARBA" id="ARBA00022833"/>
    </source>
</evidence>
<feature type="compositionally biased region" description="Polar residues" evidence="5">
    <location>
        <begin position="341"/>
        <end position="356"/>
    </location>
</feature>
<dbReference type="GO" id="GO:0008270">
    <property type="term" value="F:zinc ion binding"/>
    <property type="evidence" value="ECO:0007669"/>
    <property type="project" value="UniProtKB-KW"/>
</dbReference>
<evidence type="ECO:0000256" key="4">
    <source>
        <dbReference type="PROSITE-ProRule" id="PRU00207"/>
    </source>
</evidence>
<feature type="compositionally biased region" description="Basic and acidic residues" evidence="5">
    <location>
        <begin position="360"/>
        <end position="380"/>
    </location>
</feature>
<dbReference type="InterPro" id="IPR013083">
    <property type="entry name" value="Znf_RING/FYVE/PHD"/>
</dbReference>
<dbReference type="SMART" id="SM00184">
    <property type="entry name" value="RING"/>
    <property type="match status" value="1"/>
</dbReference>
<dbReference type="SUPFAM" id="SSF49599">
    <property type="entry name" value="TRAF domain-like"/>
    <property type="match status" value="2"/>
</dbReference>
<dbReference type="EnsemblMetazoa" id="CLYHEMT003216.1">
    <property type="protein sequence ID" value="CLYHEMP003216.1"/>
    <property type="gene ID" value="CLYHEMG003216"/>
</dbReference>
<evidence type="ECO:0000259" key="7">
    <source>
        <dbReference type="PROSITE" id="PS50145"/>
    </source>
</evidence>
<dbReference type="GeneID" id="136814427"/>
<organism evidence="8 9">
    <name type="scientific">Clytia hemisphaerica</name>
    <dbReference type="NCBI Taxonomy" id="252671"/>
    <lineage>
        <taxon>Eukaryota</taxon>
        <taxon>Metazoa</taxon>
        <taxon>Cnidaria</taxon>
        <taxon>Hydrozoa</taxon>
        <taxon>Hydroidolina</taxon>
        <taxon>Leptothecata</taxon>
        <taxon>Obeliida</taxon>
        <taxon>Clytiidae</taxon>
        <taxon>Clytia</taxon>
    </lineage>
</organism>
<feature type="compositionally biased region" description="Low complexity" evidence="5">
    <location>
        <begin position="420"/>
        <end position="434"/>
    </location>
</feature>
<evidence type="ECO:0000313" key="8">
    <source>
        <dbReference type="EnsemblMetazoa" id="CLYHEMP003216.1"/>
    </source>
</evidence>
<feature type="domain" description="TRAF-type" evidence="7">
    <location>
        <begin position="173"/>
        <end position="230"/>
    </location>
</feature>
<feature type="compositionally biased region" description="Low complexity" evidence="5">
    <location>
        <begin position="447"/>
        <end position="460"/>
    </location>
</feature>
<dbReference type="SUPFAM" id="SSF57850">
    <property type="entry name" value="RING/U-box"/>
    <property type="match status" value="1"/>
</dbReference>
<dbReference type="OrthoDB" id="9049620at2759"/>
<evidence type="ECO:0000313" key="9">
    <source>
        <dbReference type="Proteomes" id="UP000594262"/>
    </source>
</evidence>
<dbReference type="PANTHER" id="PTHR10131">
    <property type="entry name" value="TNF RECEPTOR ASSOCIATED FACTOR"/>
    <property type="match status" value="1"/>
</dbReference>
<feature type="domain" description="RING-type" evidence="6">
    <location>
        <begin position="22"/>
        <end position="74"/>
    </location>
</feature>
<evidence type="ECO:0000256" key="2">
    <source>
        <dbReference type="ARBA" id="ARBA00022771"/>
    </source>
</evidence>
<keyword evidence="9" id="KW-1185">Reference proteome</keyword>
<reference evidence="8" key="1">
    <citation type="submission" date="2021-01" db="UniProtKB">
        <authorList>
            <consortium name="EnsemblMetazoa"/>
        </authorList>
    </citation>
    <scope>IDENTIFICATION</scope>
</reference>
<feature type="domain" description="TRAF-type" evidence="7">
    <location>
        <begin position="119"/>
        <end position="171"/>
    </location>
</feature>
<feature type="zinc finger region" description="TRAF-type" evidence="4">
    <location>
        <begin position="119"/>
        <end position="171"/>
    </location>
</feature>
<keyword evidence="1 4" id="KW-0479">Metal-binding</keyword>
<evidence type="ECO:0000256" key="5">
    <source>
        <dbReference type="SAM" id="MobiDB-lite"/>
    </source>
</evidence>
<protein>
    <submittedName>
        <fullName evidence="8">Uncharacterized protein</fullName>
    </submittedName>
</protein>
<feature type="compositionally biased region" description="Polar residues" evidence="5">
    <location>
        <begin position="390"/>
        <end position="402"/>
    </location>
</feature>
<proteinExistence type="predicted"/>
<keyword evidence="2 4" id="KW-0863">Zinc-finger</keyword>
<dbReference type="AlphaFoldDB" id="A0A7M5UNG3"/>